<gene>
    <name evidence="2" type="ORF">PVNG_04500</name>
</gene>
<evidence type="ECO:0000313" key="3">
    <source>
        <dbReference type="Proteomes" id="UP000053239"/>
    </source>
</evidence>
<dbReference type="EMBL" id="KQ235267">
    <property type="protein sequence ID" value="KNA01299.1"/>
    <property type="molecule type" value="Genomic_DNA"/>
</dbReference>
<evidence type="ECO:0000256" key="1">
    <source>
        <dbReference type="SAM" id="MobiDB-lite"/>
    </source>
</evidence>
<protein>
    <submittedName>
        <fullName evidence="2">Uncharacterized protein</fullName>
    </submittedName>
</protein>
<feature type="region of interest" description="Disordered" evidence="1">
    <location>
        <begin position="24"/>
        <end position="43"/>
    </location>
</feature>
<accession>A0A0J9WEV1</accession>
<reference evidence="2 3" key="1">
    <citation type="submission" date="2011-09" db="EMBL/GenBank/DDBJ databases">
        <title>The Genome Sequence of Plasmodium vivax North Korean.</title>
        <authorList>
            <consortium name="The Broad Institute Genome Sequencing Platform"/>
            <consortium name="The Broad Institute Genome Sequencing Center for Infectious Disease"/>
            <person name="Neafsey D."/>
            <person name="Carlton J."/>
            <person name="Barnwell J."/>
            <person name="Collins W."/>
            <person name="Escalante A."/>
            <person name="Mullikin J."/>
            <person name="Saul A."/>
            <person name="Guigo R."/>
            <person name="Camara F."/>
            <person name="Young S.K."/>
            <person name="Zeng Q."/>
            <person name="Gargeya S."/>
            <person name="Fitzgerald M."/>
            <person name="Haas B."/>
            <person name="Abouelleil A."/>
            <person name="Alvarado L."/>
            <person name="Arachchi H.M."/>
            <person name="Berlin A."/>
            <person name="Brown A."/>
            <person name="Chapman S.B."/>
            <person name="Chen Z."/>
            <person name="Dunbar C."/>
            <person name="Freedman E."/>
            <person name="Gearin G."/>
            <person name="Gellesch M."/>
            <person name="Goldberg J."/>
            <person name="Griggs A."/>
            <person name="Gujja S."/>
            <person name="Heiman D."/>
            <person name="Howarth C."/>
            <person name="Larson L."/>
            <person name="Lui A."/>
            <person name="MacDonald P.J.P."/>
            <person name="Montmayeur A."/>
            <person name="Murphy C."/>
            <person name="Neiman D."/>
            <person name="Pearson M."/>
            <person name="Priest M."/>
            <person name="Roberts A."/>
            <person name="Saif S."/>
            <person name="Shea T."/>
            <person name="Shenoy N."/>
            <person name="Sisk P."/>
            <person name="Stolte C."/>
            <person name="Sykes S."/>
            <person name="Wortman J."/>
            <person name="Nusbaum C."/>
            <person name="Birren B."/>
        </authorList>
    </citation>
    <scope>NUCLEOTIDE SEQUENCE [LARGE SCALE GENOMIC DNA]</scope>
    <source>
        <strain evidence="2 3">North Korean</strain>
    </source>
</reference>
<name>A0A0J9WEV1_PLAVI</name>
<sequence length="96" mass="10958">MFPSPYLFLFFDFSETHRTMYASAQGAANRGEKKGKRSKRKTAQCSMAEWQNRTDTPQHSTAQCVHFASPLCLSFFPRTEQPTALGAKRGVWKRNP</sequence>
<organism evidence="2 3">
    <name type="scientific">Plasmodium vivax North Korean</name>
    <dbReference type="NCBI Taxonomy" id="1035514"/>
    <lineage>
        <taxon>Eukaryota</taxon>
        <taxon>Sar</taxon>
        <taxon>Alveolata</taxon>
        <taxon>Apicomplexa</taxon>
        <taxon>Aconoidasida</taxon>
        <taxon>Haemosporida</taxon>
        <taxon>Plasmodiidae</taxon>
        <taxon>Plasmodium</taxon>
        <taxon>Plasmodium (Plasmodium)</taxon>
    </lineage>
</organism>
<dbReference type="Proteomes" id="UP000053239">
    <property type="component" value="Unassembled WGS sequence"/>
</dbReference>
<evidence type="ECO:0000313" key="2">
    <source>
        <dbReference type="EMBL" id="KNA01299.1"/>
    </source>
</evidence>
<dbReference type="AlphaFoldDB" id="A0A0J9WEV1"/>
<proteinExistence type="predicted"/>
<feature type="compositionally biased region" description="Basic residues" evidence="1">
    <location>
        <begin position="33"/>
        <end position="42"/>
    </location>
</feature>
<feature type="non-terminal residue" evidence="2">
    <location>
        <position position="96"/>
    </location>
</feature>